<dbReference type="PROSITE" id="PS51257">
    <property type="entry name" value="PROKAR_LIPOPROTEIN"/>
    <property type="match status" value="1"/>
</dbReference>
<dbReference type="AlphaFoldDB" id="A0AAX4HN10"/>
<dbReference type="EMBL" id="CP139487">
    <property type="protein sequence ID" value="WPU64568.1"/>
    <property type="molecule type" value="Genomic_DNA"/>
</dbReference>
<dbReference type="RefSeq" id="WP_321393595.1">
    <property type="nucleotide sequence ID" value="NZ_CP139487.1"/>
</dbReference>
<name>A0AAX4HN10_9BACT</name>
<evidence type="ECO:0000313" key="2">
    <source>
        <dbReference type="EMBL" id="WPU64568.1"/>
    </source>
</evidence>
<sequence length="203" mass="23752">MKWMFLLFVSVLFLTGCASQNDSTEHPSGVTVHEINPDKWTHITKQNLLHLTQVYDLQPLLFTKTVNIETKAVSRSHPVLTINTRHAEHPNRILAQFLHEEIHWWTEIKAKEVDLAIKDLVKIYPKVPHAKNERPYVTYLHLIICYIEYKALAHYLGSKEASNILTYVMKKEKLHPWVYSQVLYKDFAIKSVVEKYKLLPPPL</sequence>
<proteinExistence type="predicted"/>
<feature type="chain" id="PRO_5043388213" evidence="1">
    <location>
        <begin position="21"/>
        <end position="203"/>
    </location>
</feature>
<accession>A0AAX4HN10</accession>
<evidence type="ECO:0000256" key="1">
    <source>
        <dbReference type="SAM" id="SignalP"/>
    </source>
</evidence>
<gene>
    <name evidence="2" type="ORF">SOO65_17890</name>
</gene>
<feature type="signal peptide" evidence="1">
    <location>
        <begin position="1"/>
        <end position="20"/>
    </location>
</feature>
<evidence type="ECO:0000313" key="3">
    <source>
        <dbReference type="Proteomes" id="UP001324634"/>
    </source>
</evidence>
<dbReference type="Proteomes" id="UP001324634">
    <property type="component" value="Chromosome"/>
</dbReference>
<dbReference type="KEGG" id="psti:SOO65_17890"/>
<protein>
    <submittedName>
        <fullName evidence="2">Uncharacterized protein</fullName>
    </submittedName>
</protein>
<organism evidence="2 3">
    <name type="scientific">Peredibacter starrii</name>
    <dbReference type="NCBI Taxonomy" id="28202"/>
    <lineage>
        <taxon>Bacteria</taxon>
        <taxon>Pseudomonadati</taxon>
        <taxon>Bdellovibrionota</taxon>
        <taxon>Bacteriovoracia</taxon>
        <taxon>Bacteriovoracales</taxon>
        <taxon>Bacteriovoracaceae</taxon>
        <taxon>Peredibacter</taxon>
    </lineage>
</organism>
<keyword evidence="1" id="KW-0732">Signal</keyword>
<keyword evidence="3" id="KW-1185">Reference proteome</keyword>
<reference evidence="2 3" key="1">
    <citation type="submission" date="2023-11" db="EMBL/GenBank/DDBJ databases">
        <title>Peredibacter starrii A3.12.</title>
        <authorList>
            <person name="Mitchell R.J."/>
        </authorList>
    </citation>
    <scope>NUCLEOTIDE SEQUENCE [LARGE SCALE GENOMIC DNA]</scope>
    <source>
        <strain evidence="2 3">A3.12</strain>
    </source>
</reference>